<dbReference type="Gene3D" id="3.40.50.10320">
    <property type="entry name" value="LmbE-like"/>
    <property type="match status" value="1"/>
</dbReference>
<evidence type="ECO:0000313" key="2">
    <source>
        <dbReference type="EMBL" id="MFI7589167.1"/>
    </source>
</evidence>
<sequence>MPFTVVSFHAHPDDEALLTGGTLAAAAAAGHRVVLVVATDGEAGLSEPTSGRLGAVRAAELQRSAAALSVARVVLLGHSDSGLDAGRASPGAFCRLRPEAVARELAEILRDERADVLTVYDSNGGYGHPDHRQVHDAGLIAARWAGTPVVLEATVDRDAFRPLVRLLGLLPFRVGDVTRRSLLAAYTPRDRITHVIDVGPQLEAKLDALRAHRSQATGGRGPRTVALLLRAPGPVRRRLLGREWFVEVGRPPGAPVGDVFATLRDGAAGPPGLTGPAARRGRARWRVRARLGENPMTQAL</sequence>
<proteinExistence type="predicted"/>
<keyword evidence="3" id="KW-1185">Reference proteome</keyword>
<accession>A0ABW8AS18</accession>
<protein>
    <submittedName>
        <fullName evidence="2">PIG-L deacetylase family protein</fullName>
        <ecNumber evidence="2">3.5.1.-</ecNumber>
    </submittedName>
</protein>
<evidence type="ECO:0000256" key="1">
    <source>
        <dbReference type="ARBA" id="ARBA00022833"/>
    </source>
</evidence>
<dbReference type="GO" id="GO:0016787">
    <property type="term" value="F:hydrolase activity"/>
    <property type="evidence" value="ECO:0007669"/>
    <property type="project" value="UniProtKB-KW"/>
</dbReference>
<organism evidence="2 3">
    <name type="scientific">Spongisporangium articulatum</name>
    <dbReference type="NCBI Taxonomy" id="3362603"/>
    <lineage>
        <taxon>Bacteria</taxon>
        <taxon>Bacillati</taxon>
        <taxon>Actinomycetota</taxon>
        <taxon>Actinomycetes</taxon>
        <taxon>Kineosporiales</taxon>
        <taxon>Kineosporiaceae</taxon>
        <taxon>Spongisporangium</taxon>
    </lineage>
</organism>
<dbReference type="PANTHER" id="PTHR12993">
    <property type="entry name" value="N-ACETYLGLUCOSAMINYL-PHOSPHATIDYLINOSITOL DE-N-ACETYLASE-RELATED"/>
    <property type="match status" value="1"/>
</dbReference>
<dbReference type="Proteomes" id="UP001612915">
    <property type="component" value="Unassembled WGS sequence"/>
</dbReference>
<comment type="caution">
    <text evidence="2">The sequence shown here is derived from an EMBL/GenBank/DDBJ whole genome shotgun (WGS) entry which is preliminary data.</text>
</comment>
<dbReference type="EC" id="3.5.1.-" evidence="2"/>
<keyword evidence="2" id="KW-0378">Hydrolase</keyword>
<gene>
    <name evidence="2" type="ORF">ACIB24_19050</name>
</gene>
<dbReference type="EMBL" id="JBITLV010000006">
    <property type="protein sequence ID" value="MFI7589167.1"/>
    <property type="molecule type" value="Genomic_DNA"/>
</dbReference>
<dbReference type="InterPro" id="IPR024078">
    <property type="entry name" value="LmbE-like_dom_sf"/>
</dbReference>
<dbReference type="PANTHER" id="PTHR12993:SF11">
    <property type="entry name" value="N-ACETYLGLUCOSAMINYL-PHOSPHATIDYLINOSITOL DE-N-ACETYLASE"/>
    <property type="match status" value="1"/>
</dbReference>
<dbReference type="SUPFAM" id="SSF102588">
    <property type="entry name" value="LmbE-like"/>
    <property type="match status" value="1"/>
</dbReference>
<name>A0ABW8AS18_9ACTN</name>
<evidence type="ECO:0000313" key="3">
    <source>
        <dbReference type="Proteomes" id="UP001612915"/>
    </source>
</evidence>
<dbReference type="RefSeq" id="WP_398283586.1">
    <property type="nucleotide sequence ID" value="NZ_JBITLV010000006.1"/>
</dbReference>
<dbReference type="Pfam" id="PF02585">
    <property type="entry name" value="PIG-L"/>
    <property type="match status" value="1"/>
</dbReference>
<keyword evidence="1" id="KW-0862">Zinc</keyword>
<reference evidence="2 3" key="1">
    <citation type="submission" date="2024-10" db="EMBL/GenBank/DDBJ databases">
        <title>The Natural Products Discovery Center: Release of the First 8490 Sequenced Strains for Exploring Actinobacteria Biosynthetic Diversity.</title>
        <authorList>
            <person name="Kalkreuter E."/>
            <person name="Kautsar S.A."/>
            <person name="Yang D."/>
            <person name="Bader C.D."/>
            <person name="Teijaro C.N."/>
            <person name="Fluegel L."/>
            <person name="Davis C.M."/>
            <person name="Simpson J.R."/>
            <person name="Lauterbach L."/>
            <person name="Steele A.D."/>
            <person name="Gui C."/>
            <person name="Meng S."/>
            <person name="Li G."/>
            <person name="Viehrig K."/>
            <person name="Ye F."/>
            <person name="Su P."/>
            <person name="Kiefer A.F."/>
            <person name="Nichols A."/>
            <person name="Cepeda A.J."/>
            <person name="Yan W."/>
            <person name="Fan B."/>
            <person name="Jiang Y."/>
            <person name="Adhikari A."/>
            <person name="Zheng C.-J."/>
            <person name="Schuster L."/>
            <person name="Cowan T.M."/>
            <person name="Smanski M.J."/>
            <person name="Chevrette M.G."/>
            <person name="De Carvalho L.P.S."/>
            <person name="Shen B."/>
        </authorList>
    </citation>
    <scope>NUCLEOTIDE SEQUENCE [LARGE SCALE GENOMIC DNA]</scope>
    <source>
        <strain evidence="2 3">NPDC049639</strain>
    </source>
</reference>
<dbReference type="InterPro" id="IPR003737">
    <property type="entry name" value="GlcNAc_PI_deacetylase-related"/>
</dbReference>